<dbReference type="SUPFAM" id="SSF57798">
    <property type="entry name" value="Casein kinase II beta subunit"/>
    <property type="match status" value="1"/>
</dbReference>
<dbReference type="FunFam" id="2.20.25.20:FF:000001">
    <property type="entry name" value="Casein kinase II subunit beta"/>
    <property type="match status" value="1"/>
</dbReference>
<comment type="subunit">
    <text evidence="3">Tetramer of two alpha and two beta subunits.</text>
</comment>
<dbReference type="PANTHER" id="PTHR11740:SF0">
    <property type="entry name" value="CASEIN KINASE II SUBUNIT BETA"/>
    <property type="match status" value="1"/>
</dbReference>
<gene>
    <name evidence="4" type="primary">CKB1_3</name>
    <name evidence="4" type="ORF">CU098_012999</name>
</gene>
<dbReference type="GO" id="GO:0006359">
    <property type="term" value="P:regulation of transcription by RNA polymerase III"/>
    <property type="evidence" value="ECO:0007669"/>
    <property type="project" value="TreeGrafter"/>
</dbReference>
<sequence>MDRQDDSPDSIDSTEASWIGWFCSLPGHDYYLQVPKEFIADNFNIYDLSTTVPYYRQSLDMLLDSEDFSFTETIDPRIIDPCTAMLYGMIHQRYLLTEGGLNAMAERYNRGAFGMCPRYYCSQCYVVPVGRFDEVKKESVRLYCPSCLDIYIPSLSLYKRVDG</sequence>
<evidence type="ECO:0000256" key="3">
    <source>
        <dbReference type="RuleBase" id="RU361268"/>
    </source>
</evidence>
<evidence type="ECO:0000313" key="5">
    <source>
        <dbReference type="Proteomes" id="UP000253551"/>
    </source>
</evidence>
<dbReference type="GO" id="GO:0019887">
    <property type="term" value="F:protein kinase regulator activity"/>
    <property type="evidence" value="ECO:0007669"/>
    <property type="project" value="InterPro"/>
</dbReference>
<reference evidence="4 5" key="1">
    <citation type="journal article" date="2018" name="G3 (Bethesda)">
        <title>Phylogenetic and Phylogenomic Definition of Rhizopus Species.</title>
        <authorList>
            <person name="Gryganskyi A.P."/>
            <person name="Golan J."/>
            <person name="Dolatabadi S."/>
            <person name="Mondo S."/>
            <person name="Robb S."/>
            <person name="Idnurm A."/>
            <person name="Muszewska A."/>
            <person name="Steczkiewicz K."/>
            <person name="Masonjones S."/>
            <person name="Liao H.L."/>
            <person name="Gajdeczka M.T."/>
            <person name="Anike F."/>
            <person name="Vuek A."/>
            <person name="Anishchenko I.M."/>
            <person name="Voigt K."/>
            <person name="de Hoog G.S."/>
            <person name="Smith M.E."/>
            <person name="Heitman J."/>
            <person name="Vilgalys R."/>
            <person name="Stajich J.E."/>
        </authorList>
    </citation>
    <scope>NUCLEOTIDE SEQUENCE [LARGE SCALE GENOMIC DNA]</scope>
    <source>
        <strain evidence="4 5">LSU 92-RS-03</strain>
    </source>
</reference>
<comment type="caution">
    <text evidence="4">The sequence shown here is derived from an EMBL/GenBank/DDBJ whole genome shotgun (WGS) entry which is preliminary data.</text>
</comment>
<dbReference type="InterPro" id="IPR000704">
    <property type="entry name" value="Casein_kinase_II_reg-sub"/>
</dbReference>
<comment type="function">
    <text evidence="2 3">Regulatory subunit of casein kinase II/CK2. As part of the kinase complex regulates the basal catalytic activity of the alpha subunit a constitutively active serine/threonine-protein kinase that phosphorylates a large number of substrates containing acidic residues C-terminal to the phosphorylated serine or threonine.</text>
</comment>
<evidence type="ECO:0000256" key="2">
    <source>
        <dbReference type="ARBA" id="ARBA00045899"/>
    </source>
</evidence>
<organism evidence="4 5">
    <name type="scientific">Rhizopus stolonifer</name>
    <name type="common">Rhizopus nigricans</name>
    <dbReference type="NCBI Taxonomy" id="4846"/>
    <lineage>
        <taxon>Eukaryota</taxon>
        <taxon>Fungi</taxon>
        <taxon>Fungi incertae sedis</taxon>
        <taxon>Mucoromycota</taxon>
        <taxon>Mucoromycotina</taxon>
        <taxon>Mucoromycetes</taxon>
        <taxon>Mucorales</taxon>
        <taxon>Mucorineae</taxon>
        <taxon>Rhizopodaceae</taxon>
        <taxon>Rhizopus</taxon>
    </lineage>
</organism>
<proteinExistence type="inferred from homology"/>
<evidence type="ECO:0000313" key="4">
    <source>
        <dbReference type="EMBL" id="RCI04994.1"/>
    </source>
</evidence>
<dbReference type="EMBL" id="PJQM01000513">
    <property type="protein sequence ID" value="RCI04994.1"/>
    <property type="molecule type" value="Genomic_DNA"/>
</dbReference>
<comment type="similarity">
    <text evidence="1 3">Belongs to the casein kinase 2 subunit beta family.</text>
</comment>
<dbReference type="InterPro" id="IPR035991">
    <property type="entry name" value="Casein_kinase_II_beta-like"/>
</dbReference>
<dbReference type="STRING" id="4846.A0A367KS11"/>
<dbReference type="PRINTS" id="PR00472">
    <property type="entry name" value="CASNKINASEII"/>
</dbReference>
<dbReference type="OrthoDB" id="2275560at2759"/>
<dbReference type="FunFam" id="1.10.1820.10:FF:000005">
    <property type="entry name" value="Casein kinase II subunit beta"/>
    <property type="match status" value="1"/>
</dbReference>
<dbReference type="GO" id="GO:0005737">
    <property type="term" value="C:cytoplasm"/>
    <property type="evidence" value="ECO:0007669"/>
    <property type="project" value="TreeGrafter"/>
</dbReference>
<evidence type="ECO:0000256" key="1">
    <source>
        <dbReference type="ARBA" id="ARBA00006941"/>
    </source>
</evidence>
<name>A0A367KS11_RHIST</name>
<dbReference type="GO" id="GO:0005956">
    <property type="term" value="C:protein kinase CK2 complex"/>
    <property type="evidence" value="ECO:0007669"/>
    <property type="project" value="UniProtKB-UniRule"/>
</dbReference>
<accession>A0A367KS11</accession>
<dbReference type="InterPro" id="IPR016149">
    <property type="entry name" value="Casein_kin_II_reg-sub_N"/>
</dbReference>
<dbReference type="AlphaFoldDB" id="A0A367KS11"/>
<dbReference type="PANTHER" id="PTHR11740">
    <property type="entry name" value="CASEIN KINASE II SUBUNIT BETA"/>
    <property type="match status" value="1"/>
</dbReference>
<protein>
    <recommendedName>
        <fullName evidence="3">Casein kinase II subunit beta</fullName>
        <shortName evidence="3">CK II beta</shortName>
    </recommendedName>
</protein>
<dbReference type="Pfam" id="PF01214">
    <property type="entry name" value="CK_II_beta"/>
    <property type="match status" value="1"/>
</dbReference>
<dbReference type="GO" id="GO:0034456">
    <property type="term" value="C:UTP-C complex"/>
    <property type="evidence" value="ECO:0007669"/>
    <property type="project" value="TreeGrafter"/>
</dbReference>
<dbReference type="Gene3D" id="2.20.25.20">
    <property type="match status" value="1"/>
</dbReference>
<dbReference type="SMART" id="SM01085">
    <property type="entry name" value="CK_II_beta"/>
    <property type="match status" value="1"/>
</dbReference>
<keyword evidence="5" id="KW-1185">Reference proteome</keyword>
<dbReference type="Gene3D" id="1.10.1820.10">
    <property type="entry name" value="protein kinase ck2 holoenzyme, chain C, domain 1"/>
    <property type="match status" value="1"/>
</dbReference>
<dbReference type="Proteomes" id="UP000253551">
    <property type="component" value="Unassembled WGS sequence"/>
</dbReference>